<reference evidence="1" key="1">
    <citation type="submission" date="2020-11" db="EMBL/GenBank/DDBJ databases">
        <authorList>
            <consortium name="DOE Joint Genome Institute"/>
            <person name="Ahrendt S."/>
            <person name="Riley R."/>
            <person name="Andreopoulos W."/>
            <person name="Labutti K."/>
            <person name="Pangilinan J."/>
            <person name="Ruiz-Duenas F.J."/>
            <person name="Barrasa J.M."/>
            <person name="Sanchez-Garcia M."/>
            <person name="Camarero S."/>
            <person name="Miyauchi S."/>
            <person name="Serrano A."/>
            <person name="Linde D."/>
            <person name="Babiker R."/>
            <person name="Drula E."/>
            <person name="Ayuso-Fernandez I."/>
            <person name="Pacheco R."/>
            <person name="Padilla G."/>
            <person name="Ferreira P."/>
            <person name="Barriuso J."/>
            <person name="Kellner H."/>
            <person name="Castanera R."/>
            <person name="Alfaro M."/>
            <person name="Ramirez L."/>
            <person name="Pisabarro A.G."/>
            <person name="Kuo A."/>
            <person name="Tritt A."/>
            <person name="Lipzen A."/>
            <person name="He G."/>
            <person name="Yan M."/>
            <person name="Ng V."/>
            <person name="Cullen D."/>
            <person name="Martin F."/>
            <person name="Rosso M.-N."/>
            <person name="Henrissat B."/>
            <person name="Hibbett D."/>
            <person name="Martinez A.T."/>
            <person name="Grigoriev I.V."/>
        </authorList>
    </citation>
    <scope>NUCLEOTIDE SEQUENCE</scope>
    <source>
        <strain evidence="1">CBS 506.95</strain>
    </source>
</reference>
<proteinExistence type="predicted"/>
<dbReference type="Proteomes" id="UP000807306">
    <property type="component" value="Unassembled WGS sequence"/>
</dbReference>
<accession>A0A9P6JIM9</accession>
<dbReference type="AlphaFoldDB" id="A0A9P6JIM9"/>
<name>A0A9P6JIM9_9AGAR</name>
<evidence type="ECO:0000313" key="1">
    <source>
        <dbReference type="EMBL" id="KAF9522139.1"/>
    </source>
</evidence>
<protein>
    <submittedName>
        <fullName evidence="1">Uncharacterized protein</fullName>
    </submittedName>
</protein>
<organism evidence="1 2">
    <name type="scientific">Crepidotus variabilis</name>
    <dbReference type="NCBI Taxonomy" id="179855"/>
    <lineage>
        <taxon>Eukaryota</taxon>
        <taxon>Fungi</taxon>
        <taxon>Dikarya</taxon>
        <taxon>Basidiomycota</taxon>
        <taxon>Agaricomycotina</taxon>
        <taxon>Agaricomycetes</taxon>
        <taxon>Agaricomycetidae</taxon>
        <taxon>Agaricales</taxon>
        <taxon>Agaricineae</taxon>
        <taxon>Crepidotaceae</taxon>
        <taxon>Crepidotus</taxon>
    </lineage>
</organism>
<keyword evidence="2" id="KW-1185">Reference proteome</keyword>
<evidence type="ECO:0000313" key="2">
    <source>
        <dbReference type="Proteomes" id="UP000807306"/>
    </source>
</evidence>
<gene>
    <name evidence="1" type="ORF">CPB83DRAFT_899899</name>
</gene>
<comment type="caution">
    <text evidence="1">The sequence shown here is derived from an EMBL/GenBank/DDBJ whole genome shotgun (WGS) entry which is preliminary data.</text>
</comment>
<dbReference type="EMBL" id="MU157959">
    <property type="protein sequence ID" value="KAF9522139.1"/>
    <property type="molecule type" value="Genomic_DNA"/>
</dbReference>
<sequence length="146" mass="16454">MPSTLVAPHLALPDFGQAFNPEDLATKLQNVNDKRLELASLGLAPFLQALSRSGIRRRRSEANGRSYENQNPTLSRSYVPFVPPLGQIDDALQRFHQYFEFIRIAGFALTVYRFIEDYLNVLGLIWHPQCLCSPVTESKHVKAAPS</sequence>